<feature type="domain" description="Lipid/polyisoprenoid-binding YceI-like" evidence="1">
    <location>
        <begin position="22"/>
        <end position="192"/>
    </location>
</feature>
<protein>
    <submittedName>
        <fullName evidence="2">Protein yceI</fullName>
    </submittedName>
</protein>
<name>A0A3B0SIF7_9ZZZZ</name>
<evidence type="ECO:0000313" key="2">
    <source>
        <dbReference type="EMBL" id="VAW04160.1"/>
    </source>
</evidence>
<dbReference type="EMBL" id="UOEG01000268">
    <property type="protein sequence ID" value="VAW04160.1"/>
    <property type="molecule type" value="Genomic_DNA"/>
</dbReference>
<dbReference type="PANTHER" id="PTHR34406">
    <property type="entry name" value="PROTEIN YCEI"/>
    <property type="match status" value="1"/>
</dbReference>
<reference evidence="2" key="1">
    <citation type="submission" date="2018-06" db="EMBL/GenBank/DDBJ databases">
        <authorList>
            <person name="Zhirakovskaya E."/>
        </authorList>
    </citation>
    <scope>NUCLEOTIDE SEQUENCE</scope>
</reference>
<evidence type="ECO:0000259" key="1">
    <source>
        <dbReference type="SMART" id="SM00867"/>
    </source>
</evidence>
<gene>
    <name evidence="2" type="ORF">MNBD_ALPHA07-765</name>
</gene>
<organism evidence="2">
    <name type="scientific">hydrothermal vent metagenome</name>
    <dbReference type="NCBI Taxonomy" id="652676"/>
    <lineage>
        <taxon>unclassified sequences</taxon>
        <taxon>metagenomes</taxon>
        <taxon>ecological metagenomes</taxon>
    </lineage>
</organism>
<dbReference type="PANTHER" id="PTHR34406:SF1">
    <property type="entry name" value="PROTEIN YCEI"/>
    <property type="match status" value="1"/>
</dbReference>
<dbReference type="SMART" id="SM00867">
    <property type="entry name" value="YceI"/>
    <property type="match status" value="1"/>
</dbReference>
<dbReference type="Gene3D" id="2.40.128.110">
    <property type="entry name" value="Lipid/polyisoprenoid-binding, YceI-like"/>
    <property type="match status" value="1"/>
</dbReference>
<proteinExistence type="predicted"/>
<dbReference type="SUPFAM" id="SSF101874">
    <property type="entry name" value="YceI-like"/>
    <property type="match status" value="1"/>
</dbReference>
<sequence>MKHFVLATVALLTFTSAVLAETYVLDPGHTEVRFYWNHAGLTKQSGEWTKISGTIEFDRENVAATKAVIEIDATSLHTGVEDLDGVLSSPDFFDVETYPTITFTSTSAVQTGADTMRLIGDLVVKDTSVEVALDVKLTFEGTHPLGGAIPYYEGTWLGVEATSTLLRTNHAVGLYAPLVSDEVLLEISAEMRAGGWPE</sequence>
<dbReference type="InterPro" id="IPR036761">
    <property type="entry name" value="TTHA0802/YceI-like_sf"/>
</dbReference>
<dbReference type="InterPro" id="IPR007372">
    <property type="entry name" value="Lipid/polyisoprenoid-bd_YceI"/>
</dbReference>
<accession>A0A3B0SIF7</accession>
<dbReference type="AlphaFoldDB" id="A0A3B0SIF7"/>
<dbReference type="Pfam" id="PF04264">
    <property type="entry name" value="YceI"/>
    <property type="match status" value="1"/>
</dbReference>